<dbReference type="InterPro" id="IPR013785">
    <property type="entry name" value="Aldolase_TIM"/>
</dbReference>
<dbReference type="PROSITE" id="PS00557">
    <property type="entry name" value="FMN_HYDROXY_ACID_DH_1"/>
    <property type="match status" value="1"/>
</dbReference>
<reference evidence="5 6" key="1">
    <citation type="submission" date="2022-06" db="EMBL/GenBank/DDBJ databases">
        <title>Paraconexibacter antarcticus.</title>
        <authorList>
            <person name="Kim C.S."/>
        </authorList>
    </citation>
    <scope>NUCLEOTIDE SEQUENCE [LARGE SCALE GENOMIC DNA]</scope>
    <source>
        <strain evidence="5 6">02-257</strain>
    </source>
</reference>
<evidence type="ECO:0000256" key="2">
    <source>
        <dbReference type="ARBA" id="ARBA00023002"/>
    </source>
</evidence>
<evidence type="ECO:0000256" key="3">
    <source>
        <dbReference type="ARBA" id="ARBA00024042"/>
    </source>
</evidence>
<dbReference type="RefSeq" id="WP_254570243.1">
    <property type="nucleotide sequence ID" value="NZ_CP098502.1"/>
</dbReference>
<keyword evidence="2" id="KW-0560">Oxidoreductase</keyword>
<dbReference type="PANTHER" id="PTHR10578">
    <property type="entry name" value="S -2-HYDROXY-ACID OXIDASE-RELATED"/>
    <property type="match status" value="1"/>
</dbReference>
<sequence>MSTPFANFQYGIYLEGALNGKRPSHPMGWDALEAEATERLAPGPRGYLNGGAGTEDTMRANLEAFRRQRIVPRMLRDVETRSLARRVLGTDLPAPLLVAPIGVQSIVHPDGELAVARGAAATGIPMIASTASSYTLEAIAEAGTASEAATPRWYQLYWPRGRELARSLVERAEAAGYGAIVVTLDTWLLGWRPRDLQQAYLPFLESVGIANYLSDPVFRSTLEKTPEEDPMAAVGQFVGVFSNPTVTWDDLAFLRECTSLPIVLKGILHADDAREAAARGVDGLIVSNHGGRQVDGAIGALDALPGVVDAVGGEVEVLFDSGVRCGADIFKALALGARAVCVGRPVMWGLTVGGEEGVKTVLQSLLAELDLTLALSGLANVDQIDRSALTTRP</sequence>
<evidence type="ECO:0000313" key="6">
    <source>
        <dbReference type="Proteomes" id="UP001056035"/>
    </source>
</evidence>
<evidence type="ECO:0000256" key="1">
    <source>
        <dbReference type="ARBA" id="ARBA00001917"/>
    </source>
</evidence>
<accession>A0ABY5DNB4</accession>
<dbReference type="PROSITE" id="PS51349">
    <property type="entry name" value="FMN_HYDROXY_ACID_DH_2"/>
    <property type="match status" value="1"/>
</dbReference>
<dbReference type="PANTHER" id="PTHR10578:SF143">
    <property type="entry name" value="FMN-DEPENDENT ALPHA-HYDROXY ACID DEHYDROGENASE PB1A11.03"/>
    <property type="match status" value="1"/>
</dbReference>
<comment type="similarity">
    <text evidence="3">Belongs to the FMN-dependent alpha-hydroxy acid dehydrogenase family.</text>
</comment>
<protein>
    <submittedName>
        <fullName evidence="5">Alpha-hydroxy-acid oxidizing protein</fullName>
    </submittedName>
</protein>
<comment type="cofactor">
    <cofactor evidence="1">
        <name>FMN</name>
        <dbReference type="ChEBI" id="CHEBI:58210"/>
    </cofactor>
</comment>
<dbReference type="SUPFAM" id="SSF51395">
    <property type="entry name" value="FMN-linked oxidoreductases"/>
    <property type="match status" value="1"/>
</dbReference>
<dbReference type="Gene3D" id="3.20.20.70">
    <property type="entry name" value="Aldolase class I"/>
    <property type="match status" value="1"/>
</dbReference>
<evidence type="ECO:0000313" key="5">
    <source>
        <dbReference type="EMBL" id="UTI63518.1"/>
    </source>
</evidence>
<dbReference type="Pfam" id="PF01070">
    <property type="entry name" value="FMN_dh"/>
    <property type="match status" value="1"/>
</dbReference>
<dbReference type="Proteomes" id="UP001056035">
    <property type="component" value="Chromosome"/>
</dbReference>
<proteinExistence type="inferred from homology"/>
<dbReference type="EMBL" id="CP098502">
    <property type="protein sequence ID" value="UTI63518.1"/>
    <property type="molecule type" value="Genomic_DNA"/>
</dbReference>
<dbReference type="InterPro" id="IPR012133">
    <property type="entry name" value="Alpha-hydoxy_acid_DH_FMN"/>
</dbReference>
<dbReference type="InterPro" id="IPR000262">
    <property type="entry name" value="FMN-dep_DH"/>
</dbReference>
<organism evidence="5 6">
    <name type="scientific">Paraconexibacter antarcticus</name>
    <dbReference type="NCBI Taxonomy" id="2949664"/>
    <lineage>
        <taxon>Bacteria</taxon>
        <taxon>Bacillati</taxon>
        <taxon>Actinomycetota</taxon>
        <taxon>Thermoleophilia</taxon>
        <taxon>Solirubrobacterales</taxon>
        <taxon>Paraconexibacteraceae</taxon>
        <taxon>Paraconexibacter</taxon>
    </lineage>
</organism>
<feature type="domain" description="FMN hydroxy acid dehydrogenase" evidence="4">
    <location>
        <begin position="21"/>
        <end position="393"/>
    </location>
</feature>
<keyword evidence="6" id="KW-1185">Reference proteome</keyword>
<name>A0ABY5DNB4_9ACTN</name>
<dbReference type="InterPro" id="IPR008259">
    <property type="entry name" value="FMN_hydac_DH_AS"/>
</dbReference>
<dbReference type="PIRSF" id="PIRSF000138">
    <property type="entry name" value="Al-hdrx_acd_dh"/>
    <property type="match status" value="1"/>
</dbReference>
<gene>
    <name evidence="5" type="ORF">NBH00_19490</name>
</gene>
<dbReference type="InterPro" id="IPR037396">
    <property type="entry name" value="FMN_HAD"/>
</dbReference>
<evidence type="ECO:0000259" key="4">
    <source>
        <dbReference type="PROSITE" id="PS51349"/>
    </source>
</evidence>